<dbReference type="Pfam" id="PF07221">
    <property type="entry name" value="GlcNAc_2-epim"/>
    <property type="match status" value="1"/>
</dbReference>
<keyword evidence="3" id="KW-0808">Transferase</keyword>
<name>A0A348HB64_9GAMM</name>
<protein>
    <submittedName>
        <fullName evidence="3">Serine/threonine protein kinase</fullName>
    </submittedName>
</protein>
<dbReference type="EMBL" id="AP018933">
    <property type="protein sequence ID" value="BBG28866.1"/>
    <property type="molecule type" value="Genomic_DNA"/>
</dbReference>
<dbReference type="InterPro" id="IPR012341">
    <property type="entry name" value="6hp_glycosidase-like_sf"/>
</dbReference>
<dbReference type="GO" id="GO:0004674">
    <property type="term" value="F:protein serine/threonine kinase activity"/>
    <property type="evidence" value="ECO:0007669"/>
    <property type="project" value="UniProtKB-KW"/>
</dbReference>
<evidence type="ECO:0000313" key="3">
    <source>
        <dbReference type="EMBL" id="BBG28866.1"/>
    </source>
</evidence>
<dbReference type="Gene3D" id="1.50.10.10">
    <property type="match status" value="1"/>
</dbReference>
<keyword evidence="3" id="KW-0418">Kinase</keyword>
<keyword evidence="2" id="KW-0413">Isomerase</keyword>
<proteinExistence type="inferred from homology"/>
<keyword evidence="4" id="KW-1185">Reference proteome</keyword>
<sequence>MHDAQALFSRFRDILTIYNTALATSIDDEGRVPEFVAHGENTKAPRQLCQTRGIIYNVHMAREFGDRAAAARAVDIYQSTRQHYLTPCMLNGQPAYAPVPTNDGAAMYELAFLLNAQVQLHYLDGLLDDPSVLDKAALDADMTVTEDAILAIPTASIFQPREGGDFSELNAGMHLFEAMALRLQLSDHAELRHKANALLEHVDNHFWDDVRGMLAERIDGQNTILEYDLGHNYEWSSLLSLNSNLGLNYRRLDPRRLAAAAEEIAWREFEPEMVAFPLDAETRPLDRTARIWVSLERIRALALAGDERVLSVMARVLEHFFPENLPEEYSGIRGPIKSTTGYHVIESYVGTVHALKA</sequence>
<gene>
    <name evidence="3" type="ORF">ZBT109_0066</name>
</gene>
<dbReference type="RefSeq" id="WP_027704404.1">
    <property type="nucleotide sequence ID" value="NZ_AP018933.1"/>
</dbReference>
<dbReference type="GO" id="GO:0005975">
    <property type="term" value="P:carbohydrate metabolic process"/>
    <property type="evidence" value="ECO:0007669"/>
    <property type="project" value="InterPro"/>
</dbReference>
<dbReference type="InterPro" id="IPR008928">
    <property type="entry name" value="6-hairpin_glycosidase_sf"/>
</dbReference>
<comment type="similarity">
    <text evidence="1">Belongs to the N-acylglucosamine 2-epimerase family.</text>
</comment>
<keyword evidence="3" id="KW-0723">Serine/threonine-protein kinase</keyword>
<dbReference type="InterPro" id="IPR010819">
    <property type="entry name" value="AGE/CE"/>
</dbReference>
<evidence type="ECO:0000256" key="1">
    <source>
        <dbReference type="ARBA" id="ARBA00008558"/>
    </source>
</evidence>
<dbReference type="AlphaFoldDB" id="A0A348HB64"/>
<dbReference type="GO" id="GO:0016853">
    <property type="term" value="F:isomerase activity"/>
    <property type="evidence" value="ECO:0007669"/>
    <property type="project" value="UniProtKB-KW"/>
</dbReference>
<accession>A0A348HB64</accession>
<evidence type="ECO:0000313" key="4">
    <source>
        <dbReference type="Proteomes" id="UP000267342"/>
    </source>
</evidence>
<dbReference type="SUPFAM" id="SSF48208">
    <property type="entry name" value="Six-hairpin glycosidases"/>
    <property type="match status" value="1"/>
</dbReference>
<dbReference type="Proteomes" id="UP000267342">
    <property type="component" value="Chromosome"/>
</dbReference>
<reference evidence="3 4" key="1">
    <citation type="submission" date="2018-09" db="EMBL/GenBank/DDBJ databases">
        <title>Zymobacter palmae IAM14233 (=T109) whole genome analysis.</title>
        <authorList>
            <person name="Yanase H."/>
        </authorList>
    </citation>
    <scope>NUCLEOTIDE SEQUENCE [LARGE SCALE GENOMIC DNA]</scope>
    <source>
        <strain evidence="3 4">IAM14233</strain>
    </source>
</reference>
<dbReference type="KEGG" id="zpl:ZBT109_0066"/>
<organism evidence="3 4">
    <name type="scientific">Zymobacter palmae</name>
    <dbReference type="NCBI Taxonomy" id="33074"/>
    <lineage>
        <taxon>Bacteria</taxon>
        <taxon>Pseudomonadati</taxon>
        <taxon>Pseudomonadota</taxon>
        <taxon>Gammaproteobacteria</taxon>
        <taxon>Oceanospirillales</taxon>
        <taxon>Halomonadaceae</taxon>
        <taxon>Zymobacter group</taxon>
        <taxon>Zymobacter</taxon>
    </lineage>
</organism>
<evidence type="ECO:0000256" key="2">
    <source>
        <dbReference type="ARBA" id="ARBA00023235"/>
    </source>
</evidence>